<dbReference type="PANTHER" id="PTHR43481:SF4">
    <property type="entry name" value="GLYCEROL-1-PHOSPHATE PHOSPHOHYDROLASE 1-RELATED"/>
    <property type="match status" value="1"/>
</dbReference>
<evidence type="ECO:0000313" key="3">
    <source>
        <dbReference type="EMBL" id="STW80186.1"/>
    </source>
</evidence>
<dbReference type="EC" id="3.1.3.-" evidence="3"/>
<evidence type="ECO:0000313" key="4">
    <source>
        <dbReference type="Proteomes" id="UP000254863"/>
    </source>
</evidence>
<sequence length="123" mass="13645">MQCKGFLFDLDGTLVDSLPVVERSWCKWADRFSIPHDEVLNFIHGKQAITSLRHFLPGRSEEEIQAEFTLLEMGRSNGYGWRNGAAGRGGVAQDARSRGDSVGDRDVGFDTRRPRSSSCRGAA</sequence>
<dbReference type="EMBL" id="UGMS01000004">
    <property type="protein sequence ID" value="STW80186.1"/>
    <property type="molecule type" value="Genomic_DNA"/>
</dbReference>
<evidence type="ECO:0000256" key="2">
    <source>
        <dbReference type="SAM" id="MobiDB-lite"/>
    </source>
</evidence>
<accession>A0A7H4PP63</accession>
<dbReference type="SUPFAM" id="SSF56784">
    <property type="entry name" value="HAD-like"/>
    <property type="match status" value="1"/>
</dbReference>
<dbReference type="InterPro" id="IPR023214">
    <property type="entry name" value="HAD_sf"/>
</dbReference>
<reference evidence="3 4" key="1">
    <citation type="submission" date="2018-06" db="EMBL/GenBank/DDBJ databases">
        <authorList>
            <consortium name="Pathogen Informatics"/>
            <person name="Doyle S."/>
        </authorList>
    </citation>
    <scope>NUCLEOTIDE SEQUENCE [LARGE SCALE GENOMIC DNA]</scope>
    <source>
        <strain evidence="3 4">NCTC11685</strain>
    </source>
</reference>
<comment type="caution">
    <text evidence="3">The sequence shown here is derived from an EMBL/GenBank/DDBJ whole genome shotgun (WGS) entry which is preliminary data.</text>
</comment>
<feature type="compositionally biased region" description="Basic and acidic residues" evidence="2">
    <location>
        <begin position="95"/>
        <end position="113"/>
    </location>
</feature>
<evidence type="ECO:0000256" key="1">
    <source>
        <dbReference type="ARBA" id="ARBA00022723"/>
    </source>
</evidence>
<dbReference type="InterPro" id="IPR036412">
    <property type="entry name" value="HAD-like_sf"/>
</dbReference>
<dbReference type="GO" id="GO:0043136">
    <property type="term" value="F:sn-glycerol 3-phosphatase activity"/>
    <property type="evidence" value="ECO:0007669"/>
    <property type="project" value="TreeGrafter"/>
</dbReference>
<dbReference type="AlphaFoldDB" id="A0A7H4PP63"/>
<dbReference type="Gene3D" id="1.10.150.240">
    <property type="entry name" value="Putative phosphatase, domain 2"/>
    <property type="match status" value="1"/>
</dbReference>
<dbReference type="Proteomes" id="UP000254863">
    <property type="component" value="Unassembled WGS sequence"/>
</dbReference>
<dbReference type="PANTHER" id="PTHR43481">
    <property type="entry name" value="FRUCTOSE-1-PHOSPHATE PHOSPHATASE"/>
    <property type="match status" value="1"/>
</dbReference>
<dbReference type="GO" id="GO:0046872">
    <property type="term" value="F:metal ion binding"/>
    <property type="evidence" value="ECO:0007669"/>
    <property type="project" value="UniProtKB-KW"/>
</dbReference>
<keyword evidence="3" id="KW-0378">Hydrolase</keyword>
<dbReference type="GO" id="GO:0050308">
    <property type="term" value="F:sugar-phosphatase activity"/>
    <property type="evidence" value="ECO:0007669"/>
    <property type="project" value="TreeGrafter"/>
</dbReference>
<dbReference type="InterPro" id="IPR023198">
    <property type="entry name" value="PGP-like_dom2"/>
</dbReference>
<dbReference type="Gene3D" id="3.40.50.1000">
    <property type="entry name" value="HAD superfamily/HAD-like"/>
    <property type="match status" value="1"/>
</dbReference>
<organism evidence="3 4">
    <name type="scientific">Klebsiella michiganensis</name>
    <dbReference type="NCBI Taxonomy" id="1134687"/>
    <lineage>
        <taxon>Bacteria</taxon>
        <taxon>Pseudomonadati</taxon>
        <taxon>Pseudomonadota</taxon>
        <taxon>Gammaproteobacteria</taxon>
        <taxon>Enterobacterales</taxon>
        <taxon>Enterobacteriaceae</taxon>
        <taxon>Klebsiella/Raoultella group</taxon>
        <taxon>Klebsiella</taxon>
    </lineage>
</organism>
<dbReference type="InterPro" id="IPR051806">
    <property type="entry name" value="HAD-like_SPP"/>
</dbReference>
<feature type="region of interest" description="Disordered" evidence="2">
    <location>
        <begin position="86"/>
        <end position="123"/>
    </location>
</feature>
<protein>
    <submittedName>
        <fullName evidence="3">Phosphatase YfbT</fullName>
        <ecNumber evidence="3">3.1.3.-</ecNumber>
    </submittedName>
</protein>
<gene>
    <name evidence="3" type="primary">yfbT_2</name>
    <name evidence="3" type="ORF">NCTC11685_07542</name>
</gene>
<keyword evidence="1" id="KW-0479">Metal-binding</keyword>
<name>A0A7H4PP63_9ENTR</name>
<proteinExistence type="predicted"/>